<dbReference type="Proteomes" id="UP000482653">
    <property type="component" value="Unassembled WGS sequence"/>
</dbReference>
<protein>
    <submittedName>
        <fullName evidence="1">6-bladed beta-propeller</fullName>
    </submittedName>
</protein>
<evidence type="ECO:0000313" key="1">
    <source>
        <dbReference type="EMBL" id="KAA5422015.1"/>
    </source>
</evidence>
<dbReference type="Pfam" id="PF17170">
    <property type="entry name" value="DUF5128"/>
    <property type="match status" value="1"/>
</dbReference>
<reference evidence="1 2" key="1">
    <citation type="journal article" date="2019" name="Nat. Med.">
        <title>A library of human gut bacterial isolates paired with longitudinal multiomics data enables mechanistic microbiome research.</title>
        <authorList>
            <person name="Poyet M."/>
            <person name="Groussin M."/>
            <person name="Gibbons S.M."/>
            <person name="Avila-Pacheco J."/>
            <person name="Jiang X."/>
            <person name="Kearney S.M."/>
            <person name="Perrotta A.R."/>
            <person name="Berdy B."/>
            <person name="Zhao S."/>
            <person name="Lieberman T.D."/>
            <person name="Swanson P.K."/>
            <person name="Smith M."/>
            <person name="Roesemann S."/>
            <person name="Alexander J.E."/>
            <person name="Rich S.A."/>
            <person name="Livny J."/>
            <person name="Vlamakis H."/>
            <person name="Clish C."/>
            <person name="Bullock K."/>
            <person name="Deik A."/>
            <person name="Scott J."/>
            <person name="Pierce K.A."/>
            <person name="Xavier R.J."/>
            <person name="Alm E.J."/>
        </authorList>
    </citation>
    <scope>NUCLEOTIDE SEQUENCE [LARGE SCALE GENOMIC DNA]</scope>
    <source>
        <strain evidence="1 2">BIOML-A8</strain>
    </source>
</reference>
<comment type="caution">
    <text evidence="1">The sequence shown here is derived from an EMBL/GenBank/DDBJ whole genome shotgun (WGS) entry which is preliminary data.</text>
</comment>
<sequence>MKCIYAVILFPFFLHSCQSRNKKEDVLFSMENITRANLQTITVEVEDFNFEDLGNFLEVTSYIQLTAEPLLASIQEIQIKNEKIYIHDKFARIICYDMQGKMIFKIDAKGAGPGEYTDVNTFVINEQSRELIIYDNHKQSLLFYNADNGIFFKTQKLVKPDPTAMASLGGVYYYDNRYHSNYPNDTDLYYSLLVSKNAMTMDRHYFPHNDAESSYRFRPTRQPFSYNDSVLYYCRNFDNVIYELNPDSLKALYKIMLPDPLPFSKIENKINGWELVKSKYSLGLESIYKCNNLLYFQFSKDGFLQSALYDLIQEKQIYCGKRLTDKVGKSVPIFQLIDGVYKGQFWGVLTPETIGYALSKEPKDYPDIFRKYDPDTDNPIIAFYKVVQ</sequence>
<dbReference type="SUPFAM" id="SSF50998">
    <property type="entry name" value="Quinoprotein alcohol dehydrogenase-like"/>
    <property type="match status" value="1"/>
</dbReference>
<dbReference type="RefSeq" id="WP_149946025.1">
    <property type="nucleotide sequence ID" value="NZ_JADNNV010000001.1"/>
</dbReference>
<gene>
    <name evidence="1" type="ORF">F2Y87_02565</name>
</gene>
<proteinExistence type="predicted"/>
<dbReference type="EMBL" id="VVYX01000003">
    <property type="protein sequence ID" value="KAA5422015.1"/>
    <property type="molecule type" value="Genomic_DNA"/>
</dbReference>
<dbReference type="InterPro" id="IPR011047">
    <property type="entry name" value="Quinoprotein_ADH-like_sf"/>
</dbReference>
<evidence type="ECO:0000313" key="2">
    <source>
        <dbReference type="Proteomes" id="UP000482653"/>
    </source>
</evidence>
<accession>A0A6L3K775</accession>
<dbReference type="AlphaFoldDB" id="A0A6L3K775"/>
<name>A0A6L3K775_9BACE</name>
<organism evidence="1 2">
    <name type="scientific">Bacteroides cellulosilyticus</name>
    <dbReference type="NCBI Taxonomy" id="246787"/>
    <lineage>
        <taxon>Bacteria</taxon>
        <taxon>Pseudomonadati</taxon>
        <taxon>Bacteroidota</taxon>
        <taxon>Bacteroidia</taxon>
        <taxon>Bacteroidales</taxon>
        <taxon>Bacteroidaceae</taxon>
        <taxon>Bacteroides</taxon>
    </lineage>
</organism>